<organism evidence="1 2">
    <name type="scientific">Pseudonocardia parietis</name>
    <dbReference type="NCBI Taxonomy" id="570936"/>
    <lineage>
        <taxon>Bacteria</taxon>
        <taxon>Bacillati</taxon>
        <taxon>Actinomycetota</taxon>
        <taxon>Actinomycetes</taxon>
        <taxon>Pseudonocardiales</taxon>
        <taxon>Pseudonocardiaceae</taxon>
        <taxon>Pseudonocardia</taxon>
    </lineage>
</organism>
<reference evidence="1 2" key="1">
    <citation type="submission" date="2021-03" db="EMBL/GenBank/DDBJ databases">
        <title>Sequencing the genomes of 1000 actinobacteria strains.</title>
        <authorList>
            <person name="Klenk H.-P."/>
        </authorList>
    </citation>
    <scope>NUCLEOTIDE SEQUENCE [LARGE SCALE GENOMIC DNA]</scope>
    <source>
        <strain evidence="1 2">DSM 45256</strain>
    </source>
</reference>
<keyword evidence="2" id="KW-1185">Reference proteome</keyword>
<dbReference type="Proteomes" id="UP001519295">
    <property type="component" value="Unassembled WGS sequence"/>
</dbReference>
<proteinExistence type="predicted"/>
<protein>
    <submittedName>
        <fullName evidence="1">Uncharacterized protein</fullName>
    </submittedName>
</protein>
<evidence type="ECO:0000313" key="2">
    <source>
        <dbReference type="Proteomes" id="UP001519295"/>
    </source>
</evidence>
<dbReference type="EMBL" id="JAGINU010000001">
    <property type="protein sequence ID" value="MBP2369725.1"/>
    <property type="molecule type" value="Genomic_DNA"/>
</dbReference>
<sequence>MTAHAGTAQAGTVQGALFGDPSLIEAVDDALRLTL</sequence>
<accession>A0ABS4W0J0</accession>
<gene>
    <name evidence="1" type="ORF">JOF36_005421</name>
</gene>
<evidence type="ECO:0000313" key="1">
    <source>
        <dbReference type="EMBL" id="MBP2369725.1"/>
    </source>
</evidence>
<name>A0ABS4W0J0_9PSEU</name>
<comment type="caution">
    <text evidence="1">The sequence shown here is derived from an EMBL/GenBank/DDBJ whole genome shotgun (WGS) entry which is preliminary data.</text>
</comment>